<evidence type="ECO:0000313" key="8">
    <source>
        <dbReference type="Proteomes" id="UP000499080"/>
    </source>
</evidence>
<keyword evidence="4" id="KW-0539">Nucleus</keyword>
<dbReference type="PANTHER" id="PTHR23349">
    <property type="entry name" value="BASIC HELIX-LOOP-HELIX TRANSCRIPTION FACTOR, TWIST"/>
    <property type="match status" value="1"/>
</dbReference>
<dbReference type="GO" id="GO:0046983">
    <property type="term" value="F:protein dimerization activity"/>
    <property type="evidence" value="ECO:0007669"/>
    <property type="project" value="InterPro"/>
</dbReference>
<dbReference type="CDD" id="cd19723">
    <property type="entry name" value="bHLH_TS_ASCL1_like"/>
    <property type="match status" value="1"/>
</dbReference>
<dbReference type="GO" id="GO:0007399">
    <property type="term" value="P:nervous system development"/>
    <property type="evidence" value="ECO:0007669"/>
    <property type="project" value="UniProtKB-KW"/>
</dbReference>
<sequence>MMSVGSNMHRMMSSGEDARRLLYLSSLHQSSQNLISVPKEDVLTVRRSPMDLGQQSHLPHQQNSQRIQRCPTPNTSKRNAFGVTQQNTAVSRRNARERKRVRLVNLGFSTLRERVPPGAKNKKLSKVETLRAAIEYIGQLQSMLGMTEPQPYEDKNFQNMLSDENYGQDDCSSVASSEEIGVLGGSCGPSGGSGDLSPASSHPSDYSLVSSPYTNQGAHDDQLMDIGLWFS</sequence>
<accession>A0A4Y2EEM2</accession>
<evidence type="ECO:0000256" key="3">
    <source>
        <dbReference type="ARBA" id="ARBA00023125"/>
    </source>
</evidence>
<proteinExistence type="predicted"/>
<keyword evidence="3" id="KW-0238">DNA-binding</keyword>
<feature type="compositionally biased region" description="Gly residues" evidence="5">
    <location>
        <begin position="182"/>
        <end position="194"/>
    </location>
</feature>
<feature type="domain" description="BHLH" evidence="6">
    <location>
        <begin position="88"/>
        <end position="140"/>
    </location>
</feature>
<feature type="compositionally biased region" description="Polar residues" evidence="5">
    <location>
        <begin position="202"/>
        <end position="217"/>
    </location>
</feature>
<protein>
    <recommendedName>
        <fullName evidence="6">BHLH domain-containing protein</fullName>
    </recommendedName>
</protein>
<dbReference type="Pfam" id="PF00010">
    <property type="entry name" value="HLH"/>
    <property type="match status" value="1"/>
</dbReference>
<evidence type="ECO:0000256" key="4">
    <source>
        <dbReference type="ARBA" id="ARBA00023242"/>
    </source>
</evidence>
<dbReference type="PANTHER" id="PTHR23349:SF108">
    <property type="entry name" value="BHLH DOMAIN-CONTAINING PROTEIN"/>
    <property type="match status" value="1"/>
</dbReference>
<dbReference type="SUPFAM" id="SSF47459">
    <property type="entry name" value="HLH, helix-loop-helix DNA-binding domain"/>
    <property type="match status" value="1"/>
</dbReference>
<dbReference type="GO" id="GO:0005634">
    <property type="term" value="C:nucleus"/>
    <property type="evidence" value="ECO:0007669"/>
    <property type="project" value="UniProtKB-SubCell"/>
</dbReference>
<dbReference type="GO" id="GO:0000981">
    <property type="term" value="F:DNA-binding transcription factor activity, RNA polymerase II-specific"/>
    <property type="evidence" value="ECO:0007669"/>
    <property type="project" value="TreeGrafter"/>
</dbReference>
<comment type="subcellular location">
    <subcellularLocation>
        <location evidence="1">Nucleus</location>
    </subcellularLocation>
</comment>
<feature type="region of interest" description="Disordered" evidence="5">
    <location>
        <begin position="182"/>
        <end position="219"/>
    </location>
</feature>
<gene>
    <name evidence="7" type="ORF">AVEN_97093_1</name>
</gene>
<dbReference type="GO" id="GO:0000977">
    <property type="term" value="F:RNA polymerase II transcription regulatory region sequence-specific DNA binding"/>
    <property type="evidence" value="ECO:0007669"/>
    <property type="project" value="TreeGrafter"/>
</dbReference>
<keyword evidence="2" id="KW-0524">Neurogenesis</keyword>
<dbReference type="InterPro" id="IPR036638">
    <property type="entry name" value="HLH_DNA-bd_sf"/>
</dbReference>
<organism evidence="7 8">
    <name type="scientific">Araneus ventricosus</name>
    <name type="common">Orbweaver spider</name>
    <name type="synonym">Epeira ventricosa</name>
    <dbReference type="NCBI Taxonomy" id="182803"/>
    <lineage>
        <taxon>Eukaryota</taxon>
        <taxon>Metazoa</taxon>
        <taxon>Ecdysozoa</taxon>
        <taxon>Arthropoda</taxon>
        <taxon>Chelicerata</taxon>
        <taxon>Arachnida</taxon>
        <taxon>Araneae</taxon>
        <taxon>Araneomorphae</taxon>
        <taxon>Entelegynae</taxon>
        <taxon>Araneoidea</taxon>
        <taxon>Araneidae</taxon>
        <taxon>Araneus</taxon>
    </lineage>
</organism>
<feature type="region of interest" description="Disordered" evidence="5">
    <location>
        <begin position="53"/>
        <end position="78"/>
    </location>
</feature>
<reference evidence="7 8" key="1">
    <citation type="journal article" date="2019" name="Sci. Rep.">
        <title>Orb-weaving spider Araneus ventricosus genome elucidates the spidroin gene catalogue.</title>
        <authorList>
            <person name="Kono N."/>
            <person name="Nakamura H."/>
            <person name="Ohtoshi R."/>
            <person name="Moran D.A.P."/>
            <person name="Shinohara A."/>
            <person name="Yoshida Y."/>
            <person name="Fujiwara M."/>
            <person name="Mori M."/>
            <person name="Tomita M."/>
            <person name="Arakawa K."/>
        </authorList>
    </citation>
    <scope>NUCLEOTIDE SEQUENCE [LARGE SCALE GENOMIC DNA]</scope>
</reference>
<dbReference type="AlphaFoldDB" id="A0A4Y2EEM2"/>
<comment type="caution">
    <text evidence="7">The sequence shown here is derived from an EMBL/GenBank/DDBJ whole genome shotgun (WGS) entry which is preliminary data.</text>
</comment>
<dbReference type="EMBL" id="BGPR01000589">
    <property type="protein sequence ID" value="GBM27580.1"/>
    <property type="molecule type" value="Genomic_DNA"/>
</dbReference>
<evidence type="ECO:0000256" key="5">
    <source>
        <dbReference type="SAM" id="MobiDB-lite"/>
    </source>
</evidence>
<dbReference type="InterPro" id="IPR011598">
    <property type="entry name" value="bHLH_dom"/>
</dbReference>
<dbReference type="Gene3D" id="4.10.280.10">
    <property type="entry name" value="Helix-loop-helix DNA-binding domain"/>
    <property type="match status" value="1"/>
</dbReference>
<evidence type="ECO:0000256" key="2">
    <source>
        <dbReference type="ARBA" id="ARBA00022902"/>
    </source>
</evidence>
<dbReference type="SMART" id="SM00353">
    <property type="entry name" value="HLH"/>
    <property type="match status" value="1"/>
</dbReference>
<evidence type="ECO:0000313" key="7">
    <source>
        <dbReference type="EMBL" id="GBM27580.1"/>
    </source>
</evidence>
<evidence type="ECO:0000259" key="6">
    <source>
        <dbReference type="PROSITE" id="PS50888"/>
    </source>
</evidence>
<dbReference type="InterPro" id="IPR050283">
    <property type="entry name" value="E-box_TF_Regulators"/>
</dbReference>
<evidence type="ECO:0000256" key="1">
    <source>
        <dbReference type="ARBA" id="ARBA00004123"/>
    </source>
</evidence>
<name>A0A4Y2EEM2_ARAVE</name>
<dbReference type="PROSITE" id="PS50888">
    <property type="entry name" value="BHLH"/>
    <property type="match status" value="1"/>
</dbReference>
<dbReference type="FunFam" id="4.10.280.10:FF:000029">
    <property type="entry name" value="Achaete-scute family bHLH transcription factor 1"/>
    <property type="match status" value="1"/>
</dbReference>
<dbReference type="OrthoDB" id="5976910at2759"/>
<dbReference type="Proteomes" id="UP000499080">
    <property type="component" value="Unassembled WGS sequence"/>
</dbReference>
<keyword evidence="8" id="KW-1185">Reference proteome</keyword>